<dbReference type="InterPro" id="IPR025711">
    <property type="entry name" value="PepSY"/>
</dbReference>
<organism evidence="2 3">
    <name type="scientific">Nitrospira tepida</name>
    <dbReference type="NCBI Taxonomy" id="2973512"/>
    <lineage>
        <taxon>Bacteria</taxon>
        <taxon>Pseudomonadati</taxon>
        <taxon>Nitrospirota</taxon>
        <taxon>Nitrospiria</taxon>
        <taxon>Nitrospirales</taxon>
        <taxon>Nitrospiraceae</taxon>
        <taxon>Nitrospira</taxon>
    </lineage>
</organism>
<protein>
    <recommendedName>
        <fullName evidence="1">PepSY domain-containing protein</fullName>
    </recommendedName>
</protein>
<dbReference type="EMBL" id="OX365700">
    <property type="protein sequence ID" value="CAI4033941.1"/>
    <property type="molecule type" value="Genomic_DNA"/>
</dbReference>
<accession>A0AA86N3E7</accession>
<evidence type="ECO:0000259" key="1">
    <source>
        <dbReference type="Pfam" id="PF03413"/>
    </source>
</evidence>
<dbReference type="Proteomes" id="UP001179121">
    <property type="component" value="Chromosome"/>
</dbReference>
<keyword evidence="3" id="KW-1185">Reference proteome</keyword>
<reference evidence="2" key="1">
    <citation type="submission" date="2022-10" db="EMBL/GenBank/DDBJ databases">
        <authorList>
            <person name="Koch H."/>
        </authorList>
    </citation>
    <scope>NUCLEOTIDE SEQUENCE</scope>
    <source>
        <strain evidence="2">DNF</strain>
    </source>
</reference>
<dbReference type="AlphaFoldDB" id="A0AA86N3E7"/>
<dbReference type="Pfam" id="PF03413">
    <property type="entry name" value="PepSY"/>
    <property type="match status" value="1"/>
</dbReference>
<name>A0AA86N3E7_9BACT</name>
<feature type="domain" description="PepSY" evidence="1">
    <location>
        <begin position="68"/>
        <end position="126"/>
    </location>
</feature>
<dbReference type="RefSeq" id="WP_289271364.1">
    <property type="nucleotide sequence ID" value="NZ_OX365700.1"/>
</dbReference>
<evidence type="ECO:0000313" key="2">
    <source>
        <dbReference type="EMBL" id="CAI4033941.1"/>
    </source>
</evidence>
<dbReference type="KEGG" id="nti:DNFV4_04383"/>
<evidence type="ECO:0000313" key="3">
    <source>
        <dbReference type="Proteomes" id="UP001179121"/>
    </source>
</evidence>
<dbReference type="Gene3D" id="3.10.450.40">
    <property type="match status" value="1"/>
</dbReference>
<sequence length="129" mass="13843">MNKGVPIRIHAIGITVLAGAVLVVGEPVFSKEAEHSGSTQRFRGIITAAEKERGPIEKERAKLASQAKVTLEQAIKTATEKVPGNVVGAELEYKPQEMAVWELDVLSVDGKEVHMSVDAATGELLEANR</sequence>
<gene>
    <name evidence="2" type="ORF">DNFV4_04383</name>
</gene>
<proteinExistence type="predicted"/>